<reference evidence="1" key="1">
    <citation type="journal article" date="2022" name="Front. Genet.">
        <title>Chromosome-Scale Assembly of the Dendrobium nobile Genome Provides Insights Into the Molecular Mechanism of the Biosynthesis of the Medicinal Active Ingredient of Dendrobium.</title>
        <authorList>
            <person name="Xu Q."/>
            <person name="Niu S.-C."/>
            <person name="Li K.-L."/>
            <person name="Zheng P.-J."/>
            <person name="Zhang X.-J."/>
            <person name="Jia Y."/>
            <person name="Liu Y."/>
            <person name="Niu Y.-X."/>
            <person name="Yu L.-H."/>
            <person name="Chen D.-F."/>
            <person name="Zhang G.-Q."/>
        </authorList>
    </citation>
    <scope>NUCLEOTIDE SEQUENCE</scope>
    <source>
        <tissue evidence="1">Leaf</tissue>
    </source>
</reference>
<organism evidence="1 2">
    <name type="scientific">Dendrobium nobile</name>
    <name type="common">Orchid</name>
    <dbReference type="NCBI Taxonomy" id="94219"/>
    <lineage>
        <taxon>Eukaryota</taxon>
        <taxon>Viridiplantae</taxon>
        <taxon>Streptophyta</taxon>
        <taxon>Embryophyta</taxon>
        <taxon>Tracheophyta</taxon>
        <taxon>Spermatophyta</taxon>
        <taxon>Magnoliopsida</taxon>
        <taxon>Liliopsida</taxon>
        <taxon>Asparagales</taxon>
        <taxon>Orchidaceae</taxon>
        <taxon>Epidendroideae</taxon>
        <taxon>Malaxideae</taxon>
        <taxon>Dendrobiinae</taxon>
        <taxon>Dendrobium</taxon>
    </lineage>
</organism>
<keyword evidence="2" id="KW-1185">Reference proteome</keyword>
<evidence type="ECO:0000313" key="1">
    <source>
        <dbReference type="EMBL" id="KAI0527546.1"/>
    </source>
</evidence>
<comment type="caution">
    <text evidence="1">The sequence shown here is derived from an EMBL/GenBank/DDBJ whole genome shotgun (WGS) entry which is preliminary data.</text>
</comment>
<sequence>MNRHPVEITYQYCQEFLQLFTTGGKLDTLCFDPDFDWALTNHFLSNSNVYFHIRETSSLLKDAKTIQHILHTSVILKASDRVLPARYCAP</sequence>
<evidence type="ECO:0000313" key="2">
    <source>
        <dbReference type="Proteomes" id="UP000829196"/>
    </source>
</evidence>
<name>A0A8T3C9B4_DENNO</name>
<gene>
    <name evidence="1" type="ORF">KFK09_003150</name>
</gene>
<dbReference type="Proteomes" id="UP000829196">
    <property type="component" value="Unassembled WGS sequence"/>
</dbReference>
<accession>A0A8T3C9B4</accession>
<dbReference type="EMBL" id="JAGYWB010000003">
    <property type="protein sequence ID" value="KAI0527546.1"/>
    <property type="molecule type" value="Genomic_DNA"/>
</dbReference>
<proteinExistence type="predicted"/>
<protein>
    <submittedName>
        <fullName evidence="1">Uncharacterized protein</fullName>
    </submittedName>
</protein>
<dbReference type="AlphaFoldDB" id="A0A8T3C9B4"/>